<protein>
    <submittedName>
        <fullName evidence="1">Uncharacterized protein</fullName>
    </submittedName>
</protein>
<sequence>MEKVFKLFFVPVWRWPKKDSVCLYRECSLLAPGSLGAEPSPSLLPREELWLWELRRPAGNSESDRQLFLRYICIAAYCASSSRLHFSRCPDLQYLISPGCGVLLHFFLLFRSALG</sequence>
<accession>A0A2T7EFS9</accession>
<organism evidence="1 2">
    <name type="scientific">Panicum hallii var. hallii</name>
    <dbReference type="NCBI Taxonomy" id="1504633"/>
    <lineage>
        <taxon>Eukaryota</taxon>
        <taxon>Viridiplantae</taxon>
        <taxon>Streptophyta</taxon>
        <taxon>Embryophyta</taxon>
        <taxon>Tracheophyta</taxon>
        <taxon>Spermatophyta</taxon>
        <taxon>Magnoliopsida</taxon>
        <taxon>Liliopsida</taxon>
        <taxon>Poales</taxon>
        <taxon>Poaceae</taxon>
        <taxon>PACMAD clade</taxon>
        <taxon>Panicoideae</taxon>
        <taxon>Panicodae</taxon>
        <taxon>Paniceae</taxon>
        <taxon>Panicinae</taxon>
        <taxon>Panicum</taxon>
        <taxon>Panicum sect. Panicum</taxon>
    </lineage>
</organism>
<dbReference type="OrthoDB" id="10478659at2759"/>
<reference evidence="1 2" key="1">
    <citation type="submission" date="2018-04" db="EMBL/GenBank/DDBJ databases">
        <title>WGS assembly of Panicum hallii var. hallii HAL2.</title>
        <authorList>
            <person name="Lovell J."/>
            <person name="Jenkins J."/>
            <person name="Lowry D."/>
            <person name="Mamidi S."/>
            <person name="Sreedasyam A."/>
            <person name="Weng X."/>
            <person name="Barry K."/>
            <person name="Bonette J."/>
            <person name="Campitelli B."/>
            <person name="Daum C."/>
            <person name="Gordon S."/>
            <person name="Gould B."/>
            <person name="Lipzen A."/>
            <person name="MacQueen A."/>
            <person name="Palacio-Mejia J."/>
            <person name="Plott C."/>
            <person name="Shakirov E."/>
            <person name="Shu S."/>
            <person name="Yoshinaga Y."/>
            <person name="Zane M."/>
            <person name="Rokhsar D."/>
            <person name="Grimwood J."/>
            <person name="Schmutz J."/>
            <person name="Juenger T."/>
        </authorList>
    </citation>
    <scope>NUCLEOTIDE SEQUENCE [LARGE SCALE GENOMIC DNA]</scope>
    <source>
        <strain evidence="2">cv. HAL2</strain>
    </source>
</reference>
<proteinExistence type="predicted"/>
<gene>
    <name evidence="1" type="ORF">GQ55_3G350000</name>
</gene>
<dbReference type="EMBL" id="CM009751">
    <property type="protein sequence ID" value="PUZ66687.1"/>
    <property type="molecule type" value="Genomic_DNA"/>
</dbReference>
<name>A0A2T7EFS9_9POAL</name>
<dbReference type="Proteomes" id="UP000244336">
    <property type="component" value="Chromosome 3"/>
</dbReference>
<evidence type="ECO:0000313" key="1">
    <source>
        <dbReference type="EMBL" id="PUZ66687.1"/>
    </source>
</evidence>
<dbReference type="Gramene" id="PUZ66687">
    <property type="protein sequence ID" value="PUZ66687"/>
    <property type="gene ID" value="GQ55_3G350000"/>
</dbReference>
<evidence type="ECO:0000313" key="2">
    <source>
        <dbReference type="Proteomes" id="UP000244336"/>
    </source>
</evidence>
<dbReference type="AlphaFoldDB" id="A0A2T7EFS9"/>
<keyword evidence="2" id="KW-1185">Reference proteome</keyword>